<evidence type="ECO:0000313" key="1">
    <source>
        <dbReference type="Proteomes" id="UP001652620"/>
    </source>
</evidence>
<organism evidence="1 2">
    <name type="scientific">Bactrocera dorsalis</name>
    <name type="common">Oriental fruit fly</name>
    <name type="synonym">Dacus dorsalis</name>
    <dbReference type="NCBI Taxonomy" id="27457"/>
    <lineage>
        <taxon>Eukaryota</taxon>
        <taxon>Metazoa</taxon>
        <taxon>Ecdysozoa</taxon>
        <taxon>Arthropoda</taxon>
        <taxon>Hexapoda</taxon>
        <taxon>Insecta</taxon>
        <taxon>Pterygota</taxon>
        <taxon>Neoptera</taxon>
        <taxon>Endopterygota</taxon>
        <taxon>Diptera</taxon>
        <taxon>Brachycera</taxon>
        <taxon>Muscomorpha</taxon>
        <taxon>Tephritoidea</taxon>
        <taxon>Tephritidae</taxon>
        <taxon>Bactrocera</taxon>
        <taxon>Bactrocera</taxon>
    </lineage>
</organism>
<dbReference type="GeneID" id="125779125"/>
<name>A0ABM3K2G2_BACDO</name>
<sequence>MEIMLKKSVCNKLNKLLDKYQEQIKRRNNTQQFTEYVKSLETIFYIGKCKCDLKAAPCACGCVPERLKEFMHDQHNQRRLTMNAFMMETEEQGATSMSSMPTYQDPYDSTYAPPPVQEDMDRSTSSQYTERYDCFNFALVCDRFGVPDRVASALGTALLQDFKIKDKHGKHLIMDKSKVRREKEKCRQKVLRKRLDDITLLAFSFDGRKDTIDKIDEKYHNRMVKEPYLVILREPNSELIGYVKLEHKNAEYKTTKLYGFFNDKNISLDTLIGICTDDEPTNTGPHGGIIRRFELLLKRPLHWFVCLLHFKELPFRHLFEALDKSTSTGPRLATGKLSRQIETCETLPVVNGFQKIELQNMPPAPDKKNFPPIRSTYTTWPMQFLATWFRWIWLTSNQGKLHILGGSPRPLDYCDYM</sequence>
<dbReference type="Proteomes" id="UP001652620">
    <property type="component" value="Chromosome 6"/>
</dbReference>
<dbReference type="RefSeq" id="XP_049315674.1">
    <property type="nucleotide sequence ID" value="XM_049459717.1"/>
</dbReference>
<reference evidence="2" key="1">
    <citation type="submission" date="2025-08" db="UniProtKB">
        <authorList>
            <consortium name="RefSeq"/>
        </authorList>
    </citation>
    <scope>IDENTIFICATION</scope>
    <source>
        <tissue evidence="2">Adult</tissue>
    </source>
</reference>
<protein>
    <submittedName>
        <fullName evidence="2">Uncharacterized protein LOC125779125</fullName>
    </submittedName>
</protein>
<keyword evidence="1" id="KW-1185">Reference proteome</keyword>
<evidence type="ECO:0000313" key="2">
    <source>
        <dbReference type="RefSeq" id="XP_049315674.1"/>
    </source>
</evidence>
<gene>
    <name evidence="2" type="primary">LOC125779125</name>
</gene>
<proteinExistence type="predicted"/>
<accession>A0ABM3K2G2</accession>